<dbReference type="GO" id="GO:0009570">
    <property type="term" value="C:chloroplast stroma"/>
    <property type="evidence" value="ECO:0007669"/>
    <property type="project" value="TreeGrafter"/>
</dbReference>
<feature type="region of interest" description="Disordered" evidence="3">
    <location>
        <begin position="41"/>
        <end position="68"/>
    </location>
</feature>
<evidence type="ECO:0000313" key="6">
    <source>
        <dbReference type="Proteomes" id="UP000236161"/>
    </source>
</evidence>
<organism evidence="5 6">
    <name type="scientific">Apostasia shenzhenica</name>
    <dbReference type="NCBI Taxonomy" id="1088818"/>
    <lineage>
        <taxon>Eukaryota</taxon>
        <taxon>Viridiplantae</taxon>
        <taxon>Streptophyta</taxon>
        <taxon>Embryophyta</taxon>
        <taxon>Tracheophyta</taxon>
        <taxon>Spermatophyta</taxon>
        <taxon>Magnoliopsida</taxon>
        <taxon>Liliopsida</taxon>
        <taxon>Asparagales</taxon>
        <taxon>Orchidaceae</taxon>
        <taxon>Apostasioideae</taxon>
        <taxon>Apostasia</taxon>
    </lineage>
</organism>
<dbReference type="SUPFAM" id="SSF51735">
    <property type="entry name" value="NAD(P)-binding Rossmann-fold domains"/>
    <property type="match status" value="1"/>
</dbReference>
<dbReference type="SUPFAM" id="SSF55347">
    <property type="entry name" value="Glyceraldehyde-3-phosphate dehydrogenase-like, C-terminal domain"/>
    <property type="match status" value="1"/>
</dbReference>
<dbReference type="FunFam" id="3.40.50.720:FF:000286">
    <property type="entry name" value="Dihydrodipicolinate reductase family protein"/>
    <property type="match status" value="1"/>
</dbReference>
<dbReference type="EC" id="1.17.1.8" evidence="5"/>
<keyword evidence="2 5" id="KW-0560">Oxidoreductase</keyword>
<dbReference type="Gene3D" id="3.40.50.720">
    <property type="entry name" value="NAD(P)-binding Rossmann-like Domain"/>
    <property type="match status" value="1"/>
</dbReference>
<dbReference type="EMBL" id="KZ454132">
    <property type="protein sequence ID" value="PKA46555.1"/>
    <property type="molecule type" value="Genomic_DNA"/>
</dbReference>
<evidence type="ECO:0000256" key="2">
    <source>
        <dbReference type="ARBA" id="ARBA00023002"/>
    </source>
</evidence>
<feature type="compositionally biased region" description="Basic and acidic residues" evidence="3">
    <location>
        <begin position="403"/>
        <end position="414"/>
    </location>
</feature>
<dbReference type="InterPro" id="IPR000846">
    <property type="entry name" value="DapB_N"/>
</dbReference>
<dbReference type="OrthoDB" id="1931703at2759"/>
<dbReference type="STRING" id="1088818.A0A2H9ZTD5"/>
<gene>
    <name evidence="5" type="primary">DAPB3</name>
    <name evidence="5" type="ORF">AXF42_Ash012688</name>
</gene>
<evidence type="ECO:0000256" key="1">
    <source>
        <dbReference type="ARBA" id="ARBA00022857"/>
    </source>
</evidence>
<reference evidence="5 6" key="1">
    <citation type="journal article" date="2017" name="Nature">
        <title>The Apostasia genome and the evolution of orchids.</title>
        <authorList>
            <person name="Zhang G.Q."/>
            <person name="Liu K.W."/>
            <person name="Li Z."/>
            <person name="Lohaus R."/>
            <person name="Hsiao Y.Y."/>
            <person name="Niu S.C."/>
            <person name="Wang J.Y."/>
            <person name="Lin Y.C."/>
            <person name="Xu Q."/>
            <person name="Chen L.J."/>
            <person name="Yoshida K."/>
            <person name="Fujiwara S."/>
            <person name="Wang Z.W."/>
            <person name="Zhang Y.Q."/>
            <person name="Mitsuda N."/>
            <person name="Wang M."/>
            <person name="Liu G.H."/>
            <person name="Pecoraro L."/>
            <person name="Huang H.X."/>
            <person name="Xiao X.J."/>
            <person name="Lin M."/>
            <person name="Wu X.Y."/>
            <person name="Wu W.L."/>
            <person name="Chen Y.Y."/>
            <person name="Chang S.B."/>
            <person name="Sakamoto S."/>
            <person name="Ohme-Takagi M."/>
            <person name="Yagi M."/>
            <person name="Zeng S.J."/>
            <person name="Shen C.Y."/>
            <person name="Yeh C.M."/>
            <person name="Luo Y.B."/>
            <person name="Tsai W.C."/>
            <person name="Van de Peer Y."/>
            <person name="Liu Z.J."/>
        </authorList>
    </citation>
    <scope>NUCLEOTIDE SEQUENCE [LARGE SCALE GENOMIC DNA]</scope>
    <source>
        <strain evidence="6">cv. Shenzhen</strain>
        <tissue evidence="5">Stem</tissue>
    </source>
</reference>
<keyword evidence="6" id="KW-1185">Reference proteome</keyword>
<dbReference type="AlphaFoldDB" id="A0A2H9ZTD5"/>
<dbReference type="Pfam" id="PF01113">
    <property type="entry name" value="DapB_N"/>
    <property type="match status" value="1"/>
</dbReference>
<sequence length="414" mass="44998">MNWGRWRGREGNDSQKYQLTKFRQKFKDPIQFPLVITETREDKGYYPHRKREGDKSKSPLSSNPLHQRDKARMVSLSYQPHLFQGKHRIIPAVSCTSQASQSNIKVVVNGAAKNIGRAAILAVSRARGMEIAGAVDSSFVGEDAGKVSGMDEPLEVPILNDLTMVLGSIAQSKATGVIVDFTEPSTVFDNVKQAAAFGLNSVVYVPKIELETISALSAFCEKASMGCLVAPTLSVGSVLLQQAAITASFYYDNVEIVESKPTPYDLPPTEAKQIATNLTNLGQLYNREDISTDNPVSSGIPEKRILYLKARGQVLGEDGIRVHSMVLPGLPSSTTVHFSADRVCRLMLRGTGSCGIGHGRRPAKRKPGATRRRIAAFENPYATTMARTHGGPCDLPASSGVQRGREPAAEEEKT</sequence>
<dbReference type="Proteomes" id="UP000236161">
    <property type="component" value="Unassembled WGS sequence"/>
</dbReference>
<keyword evidence="1" id="KW-0521">NADP</keyword>
<accession>A0A2H9ZTD5</accession>
<feature type="region of interest" description="Disordered" evidence="3">
    <location>
        <begin position="385"/>
        <end position="414"/>
    </location>
</feature>
<dbReference type="FunFam" id="3.30.360.10:FF:000074">
    <property type="entry name" value="Dihydrodipicolinate reductase, C-terminus family protein, expressed"/>
    <property type="match status" value="1"/>
</dbReference>
<evidence type="ECO:0000313" key="5">
    <source>
        <dbReference type="EMBL" id="PKA46555.1"/>
    </source>
</evidence>
<evidence type="ECO:0000259" key="4">
    <source>
        <dbReference type="Pfam" id="PF01113"/>
    </source>
</evidence>
<dbReference type="PANTHER" id="PTHR20836:SF6">
    <property type="entry name" value="DIHYDRODIPICOLINATE REDUCTASE-LIKE PROTEIN CRR1, CHLOROPLASTIC"/>
    <property type="match status" value="1"/>
</dbReference>
<proteinExistence type="predicted"/>
<feature type="compositionally biased region" description="Basic and acidic residues" evidence="3">
    <location>
        <begin position="41"/>
        <end position="57"/>
    </location>
</feature>
<dbReference type="InterPro" id="IPR023940">
    <property type="entry name" value="DHDPR_bac"/>
</dbReference>
<dbReference type="PANTHER" id="PTHR20836">
    <property type="entry name" value="DIHYDRODIPICOLINATE REDUCTASE"/>
    <property type="match status" value="1"/>
</dbReference>
<dbReference type="GO" id="GO:0008839">
    <property type="term" value="F:4-hydroxy-tetrahydrodipicolinate reductase"/>
    <property type="evidence" value="ECO:0007669"/>
    <property type="project" value="UniProtKB-EC"/>
</dbReference>
<dbReference type="InterPro" id="IPR036291">
    <property type="entry name" value="NAD(P)-bd_dom_sf"/>
</dbReference>
<name>A0A2H9ZTD5_9ASPA</name>
<dbReference type="CDD" id="cd02274">
    <property type="entry name" value="DHDPR_N"/>
    <property type="match status" value="1"/>
</dbReference>
<evidence type="ECO:0000256" key="3">
    <source>
        <dbReference type="SAM" id="MobiDB-lite"/>
    </source>
</evidence>
<feature type="domain" description="Dihydrodipicolinate reductase N-terminal" evidence="4">
    <location>
        <begin position="104"/>
        <end position="231"/>
    </location>
</feature>
<dbReference type="GO" id="GO:0009089">
    <property type="term" value="P:lysine biosynthetic process via diaminopimelate"/>
    <property type="evidence" value="ECO:0007669"/>
    <property type="project" value="InterPro"/>
</dbReference>
<protein>
    <submittedName>
        <fullName evidence="5">4-hydroxy-tetrahydrodipicolinate reductase 3, chloroplastic</fullName>
        <ecNumber evidence="5">1.17.1.8</ecNumber>
    </submittedName>
</protein>